<dbReference type="PRINTS" id="PR00954">
    <property type="entry name" value="FLGMOTORFLIG"/>
</dbReference>
<evidence type="ECO:0000256" key="8">
    <source>
        <dbReference type="ARBA" id="ARBA00023136"/>
    </source>
</evidence>
<feature type="region of interest" description="Disordered" evidence="10">
    <location>
        <begin position="1"/>
        <end position="48"/>
    </location>
</feature>
<keyword evidence="14" id="KW-0282">Flagellum</keyword>
<evidence type="ECO:0000259" key="13">
    <source>
        <dbReference type="Pfam" id="PF14842"/>
    </source>
</evidence>
<dbReference type="InterPro" id="IPR023087">
    <property type="entry name" value="Flg_Motor_Flig_C"/>
</dbReference>
<comment type="caution">
    <text evidence="14">The sequence shown here is derived from an EMBL/GenBank/DDBJ whole genome shotgun (WGS) entry which is preliminary data.</text>
</comment>
<evidence type="ECO:0000259" key="12">
    <source>
        <dbReference type="Pfam" id="PF14841"/>
    </source>
</evidence>
<name>A0A9X2PXF7_9BACT</name>
<dbReference type="Pfam" id="PF14841">
    <property type="entry name" value="FliG_M"/>
    <property type="match status" value="1"/>
</dbReference>
<reference evidence="14" key="1">
    <citation type="submission" date="2022-08" db="EMBL/GenBank/DDBJ databases">
        <title>Genomic Encyclopedia of Type Strains, Phase V (KMG-V): Genome sequencing to study the core and pangenomes of soil and plant-associated prokaryotes.</title>
        <authorList>
            <person name="Whitman W."/>
        </authorList>
    </citation>
    <scope>NUCLEOTIDE SEQUENCE</scope>
    <source>
        <strain evidence="14">0</strain>
    </source>
</reference>
<evidence type="ECO:0000256" key="6">
    <source>
        <dbReference type="ARBA" id="ARBA00022500"/>
    </source>
</evidence>
<accession>A0A9X2PXF7</accession>
<proteinExistence type="inferred from homology"/>
<dbReference type="GO" id="GO:0071973">
    <property type="term" value="P:bacterial-type flagellum-dependent cell motility"/>
    <property type="evidence" value="ECO:0007669"/>
    <property type="project" value="InterPro"/>
</dbReference>
<keyword evidence="9" id="KW-0975">Bacterial flagellum</keyword>
<dbReference type="InterPro" id="IPR000090">
    <property type="entry name" value="Flg_Motor_Flig"/>
</dbReference>
<keyword evidence="7" id="KW-0283">Flagellar rotation</keyword>
<evidence type="ECO:0000256" key="3">
    <source>
        <dbReference type="ARBA" id="ARBA00010299"/>
    </source>
</evidence>
<keyword evidence="14" id="KW-0969">Cilium</keyword>
<dbReference type="SUPFAM" id="SSF48029">
    <property type="entry name" value="FliG"/>
    <property type="match status" value="2"/>
</dbReference>
<feature type="domain" description="Flagellar motor switch protein FliG N-terminal" evidence="13">
    <location>
        <begin position="48"/>
        <end position="150"/>
    </location>
</feature>
<evidence type="ECO:0000256" key="4">
    <source>
        <dbReference type="ARBA" id="ARBA00021870"/>
    </source>
</evidence>
<protein>
    <recommendedName>
        <fullName evidence="4">Flagellar motor switch protein FliG</fullName>
    </recommendedName>
</protein>
<dbReference type="Pfam" id="PF01706">
    <property type="entry name" value="FliG_C"/>
    <property type="match status" value="1"/>
</dbReference>
<evidence type="ECO:0000259" key="11">
    <source>
        <dbReference type="Pfam" id="PF01706"/>
    </source>
</evidence>
<keyword evidence="6" id="KW-0145">Chemotaxis</keyword>
<comment type="similarity">
    <text evidence="3">Belongs to the FliG family.</text>
</comment>
<dbReference type="PANTHER" id="PTHR30534">
    <property type="entry name" value="FLAGELLAR MOTOR SWITCH PROTEIN FLIG"/>
    <property type="match status" value="1"/>
</dbReference>
<evidence type="ECO:0000256" key="2">
    <source>
        <dbReference type="ARBA" id="ARBA00004413"/>
    </source>
</evidence>
<dbReference type="GO" id="GO:0003774">
    <property type="term" value="F:cytoskeletal motor activity"/>
    <property type="evidence" value="ECO:0007669"/>
    <property type="project" value="InterPro"/>
</dbReference>
<keyword evidence="14" id="KW-0966">Cell projection</keyword>
<gene>
    <name evidence="14" type="ORF">GGP71_001244</name>
</gene>
<feature type="domain" description="Flagellar motor switch protein FliG middle" evidence="12">
    <location>
        <begin position="159"/>
        <end position="230"/>
    </location>
</feature>
<dbReference type="GO" id="GO:0005886">
    <property type="term" value="C:plasma membrane"/>
    <property type="evidence" value="ECO:0007669"/>
    <property type="project" value="UniProtKB-SubCell"/>
</dbReference>
<dbReference type="InterPro" id="IPR028263">
    <property type="entry name" value="FliG_N"/>
</dbReference>
<organism evidence="14 15">
    <name type="scientific">Salinibacter ruber</name>
    <dbReference type="NCBI Taxonomy" id="146919"/>
    <lineage>
        <taxon>Bacteria</taxon>
        <taxon>Pseudomonadati</taxon>
        <taxon>Rhodothermota</taxon>
        <taxon>Rhodothermia</taxon>
        <taxon>Rhodothermales</taxon>
        <taxon>Salinibacteraceae</taxon>
        <taxon>Salinibacter</taxon>
    </lineage>
</organism>
<comment type="subcellular location">
    <subcellularLocation>
        <location evidence="1">Bacterial flagellum basal body</location>
    </subcellularLocation>
    <subcellularLocation>
        <location evidence="2">Cell membrane</location>
        <topology evidence="2">Peripheral membrane protein</topology>
        <orientation evidence="2">Cytoplasmic side</orientation>
    </subcellularLocation>
</comment>
<keyword evidence="8" id="KW-0472">Membrane</keyword>
<dbReference type="PIRSF" id="PIRSF003161">
    <property type="entry name" value="FliG"/>
    <property type="match status" value="1"/>
</dbReference>
<dbReference type="NCBIfam" id="TIGR00207">
    <property type="entry name" value="fliG"/>
    <property type="match status" value="1"/>
</dbReference>
<feature type="domain" description="Flagellar motor switch protein FliG C-terminal" evidence="11">
    <location>
        <begin position="260"/>
        <end position="367"/>
    </location>
</feature>
<dbReference type="InterPro" id="IPR011002">
    <property type="entry name" value="FliG_a-hlx"/>
</dbReference>
<dbReference type="GO" id="GO:0006935">
    <property type="term" value="P:chemotaxis"/>
    <property type="evidence" value="ECO:0007669"/>
    <property type="project" value="UniProtKB-KW"/>
</dbReference>
<evidence type="ECO:0000313" key="14">
    <source>
        <dbReference type="EMBL" id="MCS3677328.1"/>
    </source>
</evidence>
<keyword evidence="5" id="KW-1003">Cell membrane</keyword>
<evidence type="ECO:0000256" key="1">
    <source>
        <dbReference type="ARBA" id="ARBA00004117"/>
    </source>
</evidence>
<dbReference type="Proteomes" id="UP001155027">
    <property type="component" value="Unassembled WGS sequence"/>
</dbReference>
<dbReference type="Gene3D" id="1.10.220.30">
    <property type="match status" value="3"/>
</dbReference>
<dbReference type="GO" id="GO:0009425">
    <property type="term" value="C:bacterial-type flagellum basal body"/>
    <property type="evidence" value="ECO:0007669"/>
    <property type="project" value="UniProtKB-SubCell"/>
</dbReference>
<evidence type="ECO:0000256" key="9">
    <source>
        <dbReference type="ARBA" id="ARBA00023143"/>
    </source>
</evidence>
<evidence type="ECO:0000256" key="10">
    <source>
        <dbReference type="SAM" id="MobiDB-lite"/>
    </source>
</evidence>
<sequence>MGSSASPFADEPMTPTDPSGVGGKGGGAMSPSPEGAPGTALPDDPEDLTGAQKAATLLIALGVETASDVLEHLNDKELEKVSVEVARMRNAPSELVEEVLLEYRDVARAQDYVTKGGVEYAREVLNEALGNRRAEEVMMRVEAAMEVSAFHLLQTVETDQLTGFLRREHPQTAALILAHLNPRKAAEIISGLEEELQSEIMYRLATIGNTSPEMINDIEDVIRNQLGSVIGAETSVMGGIEQAAEILNTTSRSSEKNILDNLRDRSEELASDIKNLMFVFDDLTKIRADDLQKLLMEVDQEDLALGLKGASDGLQDKVMRNVSDRVAEALDEEIELLGRVRVSDVEEAQNRILEIAQELEEKDEIALSSASEEAVIE</sequence>
<dbReference type="AlphaFoldDB" id="A0A9X2PXF7"/>
<evidence type="ECO:0000313" key="15">
    <source>
        <dbReference type="Proteomes" id="UP001155027"/>
    </source>
</evidence>
<evidence type="ECO:0000256" key="7">
    <source>
        <dbReference type="ARBA" id="ARBA00022779"/>
    </source>
</evidence>
<dbReference type="Pfam" id="PF14842">
    <property type="entry name" value="FliG_N"/>
    <property type="match status" value="1"/>
</dbReference>
<dbReference type="EMBL" id="JANUAU010000003">
    <property type="protein sequence ID" value="MCS3677328.1"/>
    <property type="molecule type" value="Genomic_DNA"/>
</dbReference>
<dbReference type="PANTHER" id="PTHR30534:SF0">
    <property type="entry name" value="FLAGELLAR MOTOR SWITCH PROTEIN FLIG"/>
    <property type="match status" value="1"/>
</dbReference>
<evidence type="ECO:0000256" key="5">
    <source>
        <dbReference type="ARBA" id="ARBA00022475"/>
    </source>
</evidence>
<dbReference type="InterPro" id="IPR032779">
    <property type="entry name" value="FliG_M"/>
</dbReference>
<dbReference type="RefSeq" id="WP_259079802.1">
    <property type="nucleotide sequence ID" value="NZ_JANUAU010000003.1"/>
</dbReference>